<dbReference type="InterPro" id="IPR020837">
    <property type="entry name" value="Fibrinogen_CS"/>
</dbReference>
<dbReference type="SMART" id="SM00186">
    <property type="entry name" value="FBG"/>
    <property type="match status" value="2"/>
</dbReference>
<dbReference type="PANTHER" id="PTHR19143:SF394">
    <property type="entry name" value="ANGIOPOIETIN-RELATED PROTEIN 3-LIKE"/>
    <property type="match status" value="1"/>
</dbReference>
<reference evidence="4" key="1">
    <citation type="submission" date="2022-01" db="EMBL/GenBank/DDBJ databases">
        <authorList>
            <person name="Braso-Vives M."/>
        </authorList>
    </citation>
    <scope>NUCLEOTIDE SEQUENCE</scope>
</reference>
<dbReference type="EMBL" id="OV696696">
    <property type="protein sequence ID" value="CAH1240792.1"/>
    <property type="molecule type" value="Genomic_DNA"/>
</dbReference>
<keyword evidence="5" id="KW-1185">Reference proteome</keyword>
<keyword evidence="2" id="KW-0732">Signal</keyword>
<dbReference type="InterPro" id="IPR036056">
    <property type="entry name" value="Fibrinogen-like_C"/>
</dbReference>
<dbReference type="InterPro" id="IPR014716">
    <property type="entry name" value="Fibrinogen_a/b/g_C_1"/>
</dbReference>
<feature type="domain" description="Fibrinogen C-terminal" evidence="3">
    <location>
        <begin position="46"/>
        <end position="212"/>
    </location>
</feature>
<dbReference type="Pfam" id="PF00147">
    <property type="entry name" value="Fibrinogen_C"/>
    <property type="match status" value="2"/>
</dbReference>
<dbReference type="SUPFAM" id="SSF56496">
    <property type="entry name" value="Fibrinogen C-terminal domain-like"/>
    <property type="match status" value="2"/>
</dbReference>
<feature type="chain" id="PRO_5035420377" evidence="2">
    <location>
        <begin position="19"/>
        <end position="484"/>
    </location>
</feature>
<dbReference type="Proteomes" id="UP000838412">
    <property type="component" value="Chromosome 11"/>
</dbReference>
<feature type="signal peptide" evidence="2">
    <location>
        <begin position="1"/>
        <end position="18"/>
    </location>
</feature>
<organism evidence="4 5">
    <name type="scientific">Branchiostoma lanceolatum</name>
    <name type="common">Common lancelet</name>
    <name type="synonym">Amphioxus lanceolatum</name>
    <dbReference type="NCBI Taxonomy" id="7740"/>
    <lineage>
        <taxon>Eukaryota</taxon>
        <taxon>Metazoa</taxon>
        <taxon>Chordata</taxon>
        <taxon>Cephalochordata</taxon>
        <taxon>Leptocardii</taxon>
        <taxon>Amphioxiformes</taxon>
        <taxon>Branchiostomatidae</taxon>
        <taxon>Branchiostoma</taxon>
    </lineage>
</organism>
<accession>A0A8J9YQ16</accession>
<evidence type="ECO:0000313" key="5">
    <source>
        <dbReference type="Proteomes" id="UP000838412"/>
    </source>
</evidence>
<dbReference type="InterPro" id="IPR002181">
    <property type="entry name" value="Fibrinogen_a/b/g_C_dom"/>
</dbReference>
<dbReference type="AlphaFoldDB" id="A0A8J9YQ16"/>
<dbReference type="FunFam" id="3.90.215.10:FF:000001">
    <property type="entry name" value="Tenascin isoform 1"/>
    <property type="match status" value="1"/>
</dbReference>
<name>A0A8J9YQ16_BRALA</name>
<dbReference type="NCBIfam" id="NF040941">
    <property type="entry name" value="GGGWT_bact"/>
    <property type="match status" value="2"/>
</dbReference>
<dbReference type="InterPro" id="IPR050373">
    <property type="entry name" value="Fibrinogen_C-term_domain"/>
</dbReference>
<feature type="domain" description="Fibrinogen C-terminal" evidence="3">
    <location>
        <begin position="253"/>
        <end position="479"/>
    </location>
</feature>
<proteinExistence type="predicted"/>
<gene>
    <name evidence="4" type="primary">FIBCD1</name>
    <name evidence="4" type="ORF">BLAG_LOCUS4623</name>
</gene>
<dbReference type="PROSITE" id="PS00514">
    <property type="entry name" value="FIBRINOGEN_C_1"/>
    <property type="match status" value="1"/>
</dbReference>
<sequence length="484" mass="54599">MLVLLAIFTVFIQVGTEAAVLDDVNRHALPMQDDAQDMAGTSNTHPLAATTFADCAGLFPVLYWTNGVQDGVYPIKPESSSDHFDVYCDMTTNGGRWTVIQRRFDGHLNFVRNWADYKNGFGRVEGEHWLGLDKMHALTTQDNYELYVQLEDWEGNTAYAKYDAFSIGDESTGYTLNIGGYSGDAGDSMGSYHNGMKFSARDVTMLLLLTTCIIACLQVGTVAEVEVQTPNDVDTYLLPNQEDALNAEARDQPLGATNFEDCARLFPLLYWTNTVQDGVFPIKPTSSSNHFDVYCDMTTDGGGWTVIQRRFDGTVNFYRRWADYKNGFGRVEGEHWLGLDKIHNLITQNDYELYVELEDWEGNTAYAKYDTFSLGDESTDYTLNIGGYSGNAGDAIIYHNGMKFSARDVDNDFDSIDHCARRIAGGWWYTSCAHSALNGAYYHPEDYHGTDTGWGVFWYQWKGLYYSLKATKMMVRPLNFTRKL</sequence>
<dbReference type="CDD" id="cd00087">
    <property type="entry name" value="FReD"/>
    <property type="match status" value="2"/>
</dbReference>
<evidence type="ECO:0000256" key="2">
    <source>
        <dbReference type="SAM" id="SignalP"/>
    </source>
</evidence>
<evidence type="ECO:0000256" key="1">
    <source>
        <dbReference type="ARBA" id="ARBA00023157"/>
    </source>
</evidence>
<keyword evidence="1" id="KW-1015">Disulfide bond</keyword>
<protein>
    <submittedName>
        <fullName evidence="4">FIBCD1 protein</fullName>
    </submittedName>
</protein>
<dbReference type="Gene3D" id="3.90.215.10">
    <property type="entry name" value="Gamma Fibrinogen, chain A, domain 1"/>
    <property type="match status" value="2"/>
</dbReference>
<evidence type="ECO:0000259" key="3">
    <source>
        <dbReference type="PROSITE" id="PS51406"/>
    </source>
</evidence>
<evidence type="ECO:0000313" key="4">
    <source>
        <dbReference type="EMBL" id="CAH1240792.1"/>
    </source>
</evidence>
<dbReference type="PROSITE" id="PS51406">
    <property type="entry name" value="FIBRINOGEN_C_2"/>
    <property type="match status" value="2"/>
</dbReference>
<dbReference type="GO" id="GO:0005615">
    <property type="term" value="C:extracellular space"/>
    <property type="evidence" value="ECO:0007669"/>
    <property type="project" value="TreeGrafter"/>
</dbReference>
<dbReference type="PANTHER" id="PTHR19143">
    <property type="entry name" value="FIBRINOGEN/TENASCIN/ANGIOPOEITIN"/>
    <property type="match status" value="1"/>
</dbReference>
<dbReference type="OrthoDB" id="6145874at2759"/>